<sequence length="290" mass="32125">MKHKVHIPELLHCTFFCPSLTFLSFLSAHFTSASSIKVGTFSTTLSSTSILFTVSTTFPPLLLAHLPSTSSTPNNTTPSPTPVTTKNPLPAAYPTHPPTPANNTVNFTNKILLNHNSSPALTRLTNPTLHTNANITITPHTSIIPTNTVRLTSLPTPSTSRLVSRRRCSSAWSLCVTRLLTTRSMSARRARRTESISRRVLRTVVSASWRLLRATVEPWVSVSWRRVSKVVRVSRRRREVWLRRWVVRLVDSERKREMVVFREVRVPSKGEGVLGGGGADMVVDGDTGGV</sequence>
<dbReference type="AlphaFoldDB" id="A0A3N4IJU7"/>
<accession>A0A3N4IJU7</accession>
<protein>
    <submittedName>
        <fullName evidence="1">Uncharacterized protein</fullName>
    </submittedName>
</protein>
<reference evidence="1 2" key="1">
    <citation type="journal article" date="2018" name="Nat. Ecol. Evol.">
        <title>Pezizomycetes genomes reveal the molecular basis of ectomycorrhizal truffle lifestyle.</title>
        <authorList>
            <person name="Murat C."/>
            <person name="Payen T."/>
            <person name="Noel B."/>
            <person name="Kuo A."/>
            <person name="Morin E."/>
            <person name="Chen J."/>
            <person name="Kohler A."/>
            <person name="Krizsan K."/>
            <person name="Balestrini R."/>
            <person name="Da Silva C."/>
            <person name="Montanini B."/>
            <person name="Hainaut M."/>
            <person name="Levati E."/>
            <person name="Barry K.W."/>
            <person name="Belfiori B."/>
            <person name="Cichocki N."/>
            <person name="Clum A."/>
            <person name="Dockter R.B."/>
            <person name="Fauchery L."/>
            <person name="Guy J."/>
            <person name="Iotti M."/>
            <person name="Le Tacon F."/>
            <person name="Lindquist E.A."/>
            <person name="Lipzen A."/>
            <person name="Malagnac F."/>
            <person name="Mello A."/>
            <person name="Molinier V."/>
            <person name="Miyauchi S."/>
            <person name="Poulain J."/>
            <person name="Riccioni C."/>
            <person name="Rubini A."/>
            <person name="Sitrit Y."/>
            <person name="Splivallo R."/>
            <person name="Traeger S."/>
            <person name="Wang M."/>
            <person name="Zifcakova L."/>
            <person name="Wipf D."/>
            <person name="Zambonelli A."/>
            <person name="Paolocci F."/>
            <person name="Nowrousian M."/>
            <person name="Ottonello S."/>
            <person name="Baldrian P."/>
            <person name="Spatafora J.W."/>
            <person name="Henrissat B."/>
            <person name="Nagy L.G."/>
            <person name="Aury J.M."/>
            <person name="Wincker P."/>
            <person name="Grigoriev I.V."/>
            <person name="Bonfante P."/>
            <person name="Martin F.M."/>
        </authorList>
    </citation>
    <scope>NUCLEOTIDE SEQUENCE [LARGE SCALE GENOMIC DNA]</scope>
    <source>
        <strain evidence="1 2">RN42</strain>
    </source>
</reference>
<name>A0A3N4IJU7_ASCIM</name>
<proteinExistence type="predicted"/>
<dbReference type="Proteomes" id="UP000275078">
    <property type="component" value="Unassembled WGS sequence"/>
</dbReference>
<gene>
    <name evidence="1" type="ORF">BJ508DRAFT_338919</name>
</gene>
<organism evidence="1 2">
    <name type="scientific">Ascobolus immersus RN42</name>
    <dbReference type="NCBI Taxonomy" id="1160509"/>
    <lineage>
        <taxon>Eukaryota</taxon>
        <taxon>Fungi</taxon>
        <taxon>Dikarya</taxon>
        <taxon>Ascomycota</taxon>
        <taxon>Pezizomycotina</taxon>
        <taxon>Pezizomycetes</taxon>
        <taxon>Pezizales</taxon>
        <taxon>Ascobolaceae</taxon>
        <taxon>Ascobolus</taxon>
    </lineage>
</organism>
<evidence type="ECO:0000313" key="2">
    <source>
        <dbReference type="Proteomes" id="UP000275078"/>
    </source>
</evidence>
<evidence type="ECO:0000313" key="1">
    <source>
        <dbReference type="EMBL" id="RPA84968.1"/>
    </source>
</evidence>
<dbReference type="EMBL" id="ML119656">
    <property type="protein sequence ID" value="RPA84968.1"/>
    <property type="molecule type" value="Genomic_DNA"/>
</dbReference>
<keyword evidence="2" id="KW-1185">Reference proteome</keyword>